<reference evidence="3" key="1">
    <citation type="submission" date="2018-07" db="EMBL/GenBank/DDBJ databases">
        <authorList>
            <person name="Zhao J."/>
        </authorList>
    </citation>
    <scope>NUCLEOTIDE SEQUENCE [LARGE SCALE GENOMIC DNA]</scope>
    <source>
        <strain evidence="3">GSSD-12</strain>
    </source>
</reference>
<dbReference type="InterPro" id="IPR021005">
    <property type="entry name" value="Znf_CGNR"/>
</dbReference>
<gene>
    <name evidence="2" type="ORF">DVK44_12350</name>
</gene>
<dbReference type="OrthoDB" id="123307at2"/>
<dbReference type="Pfam" id="PF07336">
    <property type="entry name" value="ABATE"/>
    <property type="match status" value="1"/>
</dbReference>
<dbReference type="SUPFAM" id="SSF160904">
    <property type="entry name" value="Jann2411-like"/>
    <property type="match status" value="1"/>
</dbReference>
<organism evidence="2 3">
    <name type="scientific">Streptomyces paludis</name>
    <dbReference type="NCBI Taxonomy" id="2282738"/>
    <lineage>
        <taxon>Bacteria</taxon>
        <taxon>Bacillati</taxon>
        <taxon>Actinomycetota</taxon>
        <taxon>Actinomycetes</taxon>
        <taxon>Kitasatosporales</taxon>
        <taxon>Streptomycetaceae</taxon>
        <taxon>Streptomyces</taxon>
    </lineage>
</organism>
<dbReference type="KEGG" id="spad:DVK44_12350"/>
<evidence type="ECO:0000259" key="1">
    <source>
        <dbReference type="Pfam" id="PF11706"/>
    </source>
</evidence>
<feature type="domain" description="Zinc finger CGNR" evidence="1">
    <location>
        <begin position="145"/>
        <end position="188"/>
    </location>
</feature>
<protein>
    <submittedName>
        <fullName evidence="2">Zf-CGNR multi-domain protein</fullName>
    </submittedName>
</protein>
<dbReference type="Pfam" id="PF11706">
    <property type="entry name" value="zf-CGNR"/>
    <property type="match status" value="1"/>
</dbReference>
<keyword evidence="3" id="KW-1185">Reference proteome</keyword>
<dbReference type="EMBL" id="CP031194">
    <property type="protein sequence ID" value="AXG82546.1"/>
    <property type="molecule type" value="Genomic_DNA"/>
</dbReference>
<sequence length="190" mass="20806">MRTPEGRPFRFDAGALCLELLITGGPGPYARHEVLHTPDALAEWAARSRLAPGLEPELSVSDTEVRTARAVRDALLRLTLARAHDLTPDRADLATLNAAAAEPPLVARITSEGAHAWVPGATGTGLLSTVARDAVELFTGPYAHRIRECGSHDCFLLFADTSRPGRRRWCAMERCGNRNKVRTHRARRAR</sequence>
<dbReference type="InterPro" id="IPR010852">
    <property type="entry name" value="ABATE"/>
</dbReference>
<name>A0A345I0S2_9ACTN</name>
<evidence type="ECO:0000313" key="3">
    <source>
        <dbReference type="Proteomes" id="UP000253868"/>
    </source>
</evidence>
<dbReference type="AlphaFoldDB" id="A0A345I0S2"/>
<evidence type="ECO:0000313" key="2">
    <source>
        <dbReference type="EMBL" id="AXG82546.1"/>
    </source>
</evidence>
<dbReference type="PANTHER" id="PTHR35525:SF3">
    <property type="entry name" value="BLL6575 PROTEIN"/>
    <property type="match status" value="1"/>
</dbReference>
<accession>A0A345I0S2</accession>
<dbReference type="Proteomes" id="UP000253868">
    <property type="component" value="Chromosome"/>
</dbReference>
<proteinExistence type="predicted"/>
<dbReference type="Gene3D" id="1.10.3300.10">
    <property type="entry name" value="Jann2411-like domain"/>
    <property type="match status" value="1"/>
</dbReference>
<dbReference type="InterPro" id="IPR023286">
    <property type="entry name" value="ABATE_dom_sf"/>
</dbReference>
<dbReference type="PANTHER" id="PTHR35525">
    <property type="entry name" value="BLL6575 PROTEIN"/>
    <property type="match status" value="1"/>
</dbReference>